<accession>A0ABN2PM88</accession>
<name>A0ABN2PM88_9MICO</name>
<sequence>MDETKPDDEIVVVIVTRTGGIAGLRRAWRAEPRPDEASVFVDLIARCPWEAPGPWDEPVPDPAGADRYTWSIAAQCGPEEREADVPDTDLTGPWRDLVDAVRDWKAPED</sequence>
<proteinExistence type="predicted"/>
<dbReference type="RefSeq" id="WP_248150320.1">
    <property type="nucleotide sequence ID" value="NZ_BAAAOF010000003.1"/>
</dbReference>
<dbReference type="Proteomes" id="UP001501343">
    <property type="component" value="Unassembled WGS sequence"/>
</dbReference>
<reference evidence="1 2" key="1">
    <citation type="journal article" date="2019" name="Int. J. Syst. Evol. Microbiol.">
        <title>The Global Catalogue of Microorganisms (GCM) 10K type strain sequencing project: providing services to taxonomists for standard genome sequencing and annotation.</title>
        <authorList>
            <consortium name="The Broad Institute Genomics Platform"/>
            <consortium name="The Broad Institute Genome Sequencing Center for Infectious Disease"/>
            <person name="Wu L."/>
            <person name="Ma J."/>
        </authorList>
    </citation>
    <scope>NUCLEOTIDE SEQUENCE [LARGE SCALE GENOMIC DNA]</scope>
    <source>
        <strain evidence="1 2">JCM 14900</strain>
    </source>
</reference>
<keyword evidence="2" id="KW-1185">Reference proteome</keyword>
<evidence type="ECO:0000313" key="2">
    <source>
        <dbReference type="Proteomes" id="UP001501343"/>
    </source>
</evidence>
<protein>
    <submittedName>
        <fullName evidence="1">Uncharacterized protein</fullName>
    </submittedName>
</protein>
<gene>
    <name evidence="1" type="ORF">GCM10009775_17410</name>
</gene>
<comment type="caution">
    <text evidence="1">The sequence shown here is derived from an EMBL/GenBank/DDBJ whole genome shotgun (WGS) entry which is preliminary data.</text>
</comment>
<dbReference type="Pfam" id="PF20242">
    <property type="entry name" value="Emfourin"/>
    <property type="match status" value="1"/>
</dbReference>
<dbReference type="InterPro" id="IPR049457">
    <property type="entry name" value="Emfourin"/>
</dbReference>
<evidence type="ECO:0000313" key="1">
    <source>
        <dbReference type="EMBL" id="GAA1925680.1"/>
    </source>
</evidence>
<dbReference type="EMBL" id="BAAAOF010000003">
    <property type="protein sequence ID" value="GAA1925680.1"/>
    <property type="molecule type" value="Genomic_DNA"/>
</dbReference>
<organism evidence="1 2">
    <name type="scientific">Microbacterium aoyamense</name>
    <dbReference type="NCBI Taxonomy" id="344166"/>
    <lineage>
        <taxon>Bacteria</taxon>
        <taxon>Bacillati</taxon>
        <taxon>Actinomycetota</taxon>
        <taxon>Actinomycetes</taxon>
        <taxon>Micrococcales</taxon>
        <taxon>Microbacteriaceae</taxon>
        <taxon>Microbacterium</taxon>
    </lineage>
</organism>